<dbReference type="Proteomes" id="UP000324800">
    <property type="component" value="Unassembled WGS sequence"/>
</dbReference>
<gene>
    <name evidence="2" type="ORF">EZS28_025410</name>
</gene>
<dbReference type="EMBL" id="SNRW01008733">
    <property type="protein sequence ID" value="KAA6379064.1"/>
    <property type="molecule type" value="Genomic_DNA"/>
</dbReference>
<organism evidence="2 3">
    <name type="scientific">Streblomastix strix</name>
    <dbReference type="NCBI Taxonomy" id="222440"/>
    <lineage>
        <taxon>Eukaryota</taxon>
        <taxon>Metamonada</taxon>
        <taxon>Preaxostyla</taxon>
        <taxon>Oxymonadida</taxon>
        <taxon>Streblomastigidae</taxon>
        <taxon>Streblomastix</taxon>
    </lineage>
</organism>
<comment type="caution">
    <text evidence="2">The sequence shown here is derived from an EMBL/GenBank/DDBJ whole genome shotgun (WGS) entry which is preliminary data.</text>
</comment>
<proteinExistence type="predicted"/>
<evidence type="ECO:0000313" key="3">
    <source>
        <dbReference type="Proteomes" id="UP000324800"/>
    </source>
</evidence>
<protein>
    <submittedName>
        <fullName evidence="2">Uncharacterized protein</fullName>
    </submittedName>
</protein>
<sequence length="194" mass="20627">MSHTNSHMQTPFQSHSQSPFILQEGEESVNVDYNNDDNNELNQSQLFAANFNKNPNQQEKRNIFSSVPIQQTKNTSATTSGRGIRTNQSNEQKAWIPSGVNIQAGIGTKVQNKPRNDASTNIGTGRGTIIRNAPKQDAASDAGTAPVQKNVVGVASNTVKGGLASKGGLFNSLSPAPSVGRGKARGRGRGGNRQ</sequence>
<feature type="region of interest" description="Disordered" evidence="1">
    <location>
        <begin position="163"/>
        <end position="194"/>
    </location>
</feature>
<reference evidence="2 3" key="1">
    <citation type="submission" date="2019-03" db="EMBL/GenBank/DDBJ databases">
        <title>Single cell metagenomics reveals metabolic interactions within the superorganism composed of flagellate Streblomastix strix and complex community of Bacteroidetes bacteria on its surface.</title>
        <authorList>
            <person name="Treitli S.C."/>
            <person name="Kolisko M."/>
            <person name="Husnik F."/>
            <person name="Keeling P."/>
            <person name="Hampl V."/>
        </authorList>
    </citation>
    <scope>NUCLEOTIDE SEQUENCE [LARGE SCALE GENOMIC DNA]</scope>
    <source>
        <strain evidence="2">ST1C</strain>
    </source>
</reference>
<name>A0A5J4V9E4_9EUKA</name>
<feature type="compositionally biased region" description="Basic residues" evidence="1">
    <location>
        <begin position="182"/>
        <end position="194"/>
    </location>
</feature>
<evidence type="ECO:0000256" key="1">
    <source>
        <dbReference type="SAM" id="MobiDB-lite"/>
    </source>
</evidence>
<accession>A0A5J4V9E4</accession>
<evidence type="ECO:0000313" key="2">
    <source>
        <dbReference type="EMBL" id="KAA6379064.1"/>
    </source>
</evidence>
<dbReference type="AlphaFoldDB" id="A0A5J4V9E4"/>